<dbReference type="InterPro" id="IPR003004">
    <property type="entry name" value="GspF/PilC"/>
</dbReference>
<comment type="caution">
    <text evidence="10">The sequence shown here is derived from an EMBL/GenBank/DDBJ whole genome shotgun (WGS) entry which is preliminary data.</text>
</comment>
<feature type="transmembrane region" description="Helical" evidence="8">
    <location>
        <begin position="121"/>
        <end position="139"/>
    </location>
</feature>
<evidence type="ECO:0000313" key="10">
    <source>
        <dbReference type="EMBL" id="MPM82801.1"/>
    </source>
</evidence>
<dbReference type="FunFam" id="1.20.81.30:FF:000001">
    <property type="entry name" value="Type II secretion system protein F"/>
    <property type="match status" value="1"/>
</dbReference>
<name>A0A645D122_9ZZZZ</name>
<keyword evidence="5 8" id="KW-0812">Transmembrane</keyword>
<keyword evidence="4" id="KW-0997">Cell inner membrane</keyword>
<feature type="transmembrane region" description="Helical" evidence="8">
    <location>
        <begin position="275"/>
        <end position="295"/>
    </location>
</feature>
<evidence type="ECO:0000256" key="3">
    <source>
        <dbReference type="ARBA" id="ARBA00022475"/>
    </source>
</evidence>
<evidence type="ECO:0000256" key="5">
    <source>
        <dbReference type="ARBA" id="ARBA00022692"/>
    </source>
</evidence>
<dbReference type="GO" id="GO:0005886">
    <property type="term" value="C:plasma membrane"/>
    <property type="evidence" value="ECO:0007669"/>
    <property type="project" value="UniProtKB-SubCell"/>
</dbReference>
<protein>
    <submittedName>
        <fullName evidence="10">Putative type II secretion system protein F</fullName>
    </submittedName>
</protein>
<evidence type="ECO:0000259" key="9">
    <source>
        <dbReference type="Pfam" id="PF00482"/>
    </source>
</evidence>
<dbReference type="AlphaFoldDB" id="A0A645D122"/>
<dbReference type="PRINTS" id="PR00812">
    <property type="entry name" value="BCTERIALGSPF"/>
</dbReference>
<comment type="subcellular location">
    <subcellularLocation>
        <location evidence="1">Cell inner membrane</location>
        <topology evidence="1">Multi-pass membrane protein</topology>
    </subcellularLocation>
</comment>
<keyword evidence="7 8" id="KW-0472">Membrane</keyword>
<evidence type="ECO:0000256" key="4">
    <source>
        <dbReference type="ARBA" id="ARBA00022519"/>
    </source>
</evidence>
<dbReference type="InterPro" id="IPR018076">
    <property type="entry name" value="T2SS_GspF_dom"/>
</dbReference>
<evidence type="ECO:0000256" key="6">
    <source>
        <dbReference type="ARBA" id="ARBA00022989"/>
    </source>
</evidence>
<keyword evidence="6 8" id="KW-1133">Transmembrane helix</keyword>
<accession>A0A645D122</accession>
<dbReference type="Pfam" id="PF00482">
    <property type="entry name" value="T2SSF"/>
    <property type="match status" value="2"/>
</dbReference>
<dbReference type="GO" id="GO:0015628">
    <property type="term" value="P:protein secretion by the type II secretion system"/>
    <property type="evidence" value="ECO:0007669"/>
    <property type="project" value="TreeGrafter"/>
</dbReference>
<feature type="domain" description="Type II secretion system protein GspF" evidence="9">
    <location>
        <begin position="4"/>
        <end position="91"/>
    </location>
</feature>
<sequence>MVGNLLKDVEGGLSFSEALDKQRENFSRIYVQLVRAGEVGGVLDKVLDRLAITMEKEKDFKAKTKGAMIYPAIIILAMIAVVIVMMVAVVPQLTSMYSDFGAELPGATKVLMSVSDFFVRAWWGILLVFVLGGFVFRSWQKTPLGERTFDRFLLSVPIYGVLRRKIVLTDFTRTLSLLLGAGVSLLEALDIVSAAIDSAVFREELKDATKQVERGTSLSSAMSVYEDFPTILTQMVKVGEETGKLDEILTKVSEYFEKESEYAIKNLTTAIEPMIMILLGIGVGFIVIAIIMPIYSLTSQF</sequence>
<dbReference type="Gene3D" id="1.20.81.30">
    <property type="entry name" value="Type II secretion system (T2SS), domain F"/>
    <property type="match status" value="2"/>
</dbReference>
<evidence type="ECO:0000256" key="8">
    <source>
        <dbReference type="SAM" id="Phobius"/>
    </source>
</evidence>
<comment type="similarity">
    <text evidence="2">Belongs to the GSP F family.</text>
</comment>
<evidence type="ECO:0000256" key="1">
    <source>
        <dbReference type="ARBA" id="ARBA00004429"/>
    </source>
</evidence>
<dbReference type="PANTHER" id="PTHR30012:SF0">
    <property type="entry name" value="TYPE II SECRETION SYSTEM PROTEIN F-RELATED"/>
    <property type="match status" value="1"/>
</dbReference>
<feature type="transmembrane region" description="Helical" evidence="8">
    <location>
        <begin position="68"/>
        <end position="90"/>
    </location>
</feature>
<dbReference type="EMBL" id="VSSQ01031771">
    <property type="protein sequence ID" value="MPM82801.1"/>
    <property type="molecule type" value="Genomic_DNA"/>
</dbReference>
<keyword evidence="3" id="KW-1003">Cell membrane</keyword>
<reference evidence="10" key="1">
    <citation type="submission" date="2019-08" db="EMBL/GenBank/DDBJ databases">
        <authorList>
            <person name="Kucharzyk K."/>
            <person name="Murdoch R.W."/>
            <person name="Higgins S."/>
            <person name="Loffler F."/>
        </authorList>
    </citation>
    <scope>NUCLEOTIDE SEQUENCE</scope>
</reference>
<gene>
    <name evidence="10" type="primary">gspF_9</name>
    <name evidence="10" type="ORF">SDC9_129863</name>
</gene>
<proteinExistence type="inferred from homology"/>
<organism evidence="10">
    <name type="scientific">bioreactor metagenome</name>
    <dbReference type="NCBI Taxonomy" id="1076179"/>
    <lineage>
        <taxon>unclassified sequences</taxon>
        <taxon>metagenomes</taxon>
        <taxon>ecological metagenomes</taxon>
    </lineage>
</organism>
<dbReference type="PANTHER" id="PTHR30012">
    <property type="entry name" value="GENERAL SECRETION PATHWAY PROTEIN"/>
    <property type="match status" value="1"/>
</dbReference>
<evidence type="ECO:0000256" key="2">
    <source>
        <dbReference type="ARBA" id="ARBA00005745"/>
    </source>
</evidence>
<evidence type="ECO:0000256" key="7">
    <source>
        <dbReference type="ARBA" id="ARBA00023136"/>
    </source>
</evidence>
<dbReference type="InterPro" id="IPR042094">
    <property type="entry name" value="T2SS_GspF_sf"/>
</dbReference>
<feature type="domain" description="Type II secretion system protein GspF" evidence="9">
    <location>
        <begin position="171"/>
        <end position="293"/>
    </location>
</feature>